<dbReference type="EMBL" id="CP030050">
    <property type="protein sequence ID" value="QOZ69152.1"/>
    <property type="molecule type" value="Genomic_DNA"/>
</dbReference>
<gene>
    <name evidence="3" type="ORF">WN72_24640</name>
</gene>
<organism evidence="3 4">
    <name type="scientific">Bradyrhizobium arachidis</name>
    <dbReference type="NCBI Taxonomy" id="858423"/>
    <lineage>
        <taxon>Bacteria</taxon>
        <taxon>Pseudomonadati</taxon>
        <taxon>Pseudomonadota</taxon>
        <taxon>Alphaproteobacteria</taxon>
        <taxon>Hyphomicrobiales</taxon>
        <taxon>Nitrobacteraceae</taxon>
        <taxon>Bradyrhizobium</taxon>
    </lineage>
</organism>
<feature type="compositionally biased region" description="Basic and acidic residues" evidence="1">
    <location>
        <begin position="278"/>
        <end position="295"/>
    </location>
</feature>
<reference evidence="3 4" key="1">
    <citation type="submission" date="2018-06" db="EMBL/GenBank/DDBJ databases">
        <title>Comparative genomics of Bradyrhizobium nodulating Arachidis hypogaea.</title>
        <authorList>
            <person name="Li Y."/>
        </authorList>
    </citation>
    <scope>NUCLEOTIDE SEQUENCE [LARGE SCALE GENOMIC DNA]</scope>
    <source>
        <strain evidence="3 4">CCBAU 051107</strain>
    </source>
</reference>
<dbReference type="Pfam" id="PF13148">
    <property type="entry name" value="DUF3987"/>
    <property type="match status" value="1"/>
</dbReference>
<dbReference type="InterPro" id="IPR025048">
    <property type="entry name" value="DUF3987"/>
</dbReference>
<name>A0AAE7NQA5_9BRAD</name>
<feature type="compositionally biased region" description="Basic and acidic residues" evidence="1">
    <location>
        <begin position="803"/>
        <end position="812"/>
    </location>
</feature>
<dbReference type="InterPro" id="IPR015330">
    <property type="entry name" value="DNA_primase/pol_bifunc_N"/>
</dbReference>
<feature type="region of interest" description="Disordered" evidence="1">
    <location>
        <begin position="782"/>
        <end position="812"/>
    </location>
</feature>
<dbReference type="AlphaFoldDB" id="A0AAE7NQA5"/>
<feature type="region of interest" description="Disordered" evidence="1">
    <location>
        <begin position="425"/>
        <end position="461"/>
    </location>
</feature>
<protein>
    <submittedName>
        <fullName evidence="3">DUF3987 domain-containing protein</fullName>
    </submittedName>
</protein>
<feature type="region of interest" description="Disordered" evidence="1">
    <location>
        <begin position="270"/>
        <end position="309"/>
    </location>
</feature>
<accession>A0AAE7NQA5</accession>
<feature type="compositionally biased region" description="Basic and acidic residues" evidence="1">
    <location>
        <begin position="782"/>
        <end position="792"/>
    </location>
</feature>
<sequence length="812" mass="89326">MTHRKFKVESMLHLAAKGFRVFPVTINEKRPPLIEGWQSYATRDPEQLSAIWELEPRFNIGCLIDSGFSIDFDPKNGGLESRRRMREAGLLTRTYSQRSPSGGFHETYRCSPEVAKLIKNAVGTIPGYPGTDVRADRKGYILGAGSTTAAGAYTIEDDAPIAEALPELLAILPKADPTRALNLEPPLEGQDSESEKARAIDYLVNHAPEAIEGQGGDNTTIKVINRVRDHNLSAETTLELVDEYWNRTKAIPPWGYDDLAKKVKSASKSRKNAVGVKAPEHELEPVQLSDLRKDQSTPPPGTWEEPTDLWKEQTPPADILDGIAPQIAVKFGRDRAMSFGVNSDAVVATTVAVLGSLIPATNVLQMYNNRSSWQVIPTFWTALVGDPGSAKTAAVKAPLVFAKAIDKKWSTEFANEMKEYERAELAHSARAPKKRAEALATKEQPDAETGAAPVPPQKPKFRSKIANDATSEALATRLAETPEVAPIILHADEVAGWIGSLDAYRNKGAKDRGFFLQAKDGGSYRVDRQGRGSILVPNLAISIVGGIQDDMLAKLAPDLETDGLLQRFAIVALRQMGLGDDIPEDPSIEAMIPRVGLALSSLGEMTYHFAPGAAAELNQIKTFKAREMSRADIPSGLKTWLAKTDAEFGRYALAFHLIEWAMIADAIETGPDAVISGDTARRARRYIEEFLYPHCQYIHATVLGGGWSDNETRWVAAYILTRSLERVTAREIGKNYRRLGNNRKRLFAVMSRLEIEGWVRLINSDPGQWKINPAVHDGRFDETRRTEAERRAAVRGKIAADGASRKDDKSAP</sequence>
<evidence type="ECO:0000313" key="4">
    <source>
        <dbReference type="Proteomes" id="UP000594015"/>
    </source>
</evidence>
<evidence type="ECO:0000256" key="1">
    <source>
        <dbReference type="SAM" id="MobiDB-lite"/>
    </source>
</evidence>
<dbReference type="Pfam" id="PF09250">
    <property type="entry name" value="Prim-Pol"/>
    <property type="match status" value="1"/>
</dbReference>
<evidence type="ECO:0000313" key="3">
    <source>
        <dbReference type="EMBL" id="QOZ69152.1"/>
    </source>
</evidence>
<dbReference type="Proteomes" id="UP000594015">
    <property type="component" value="Chromosome"/>
</dbReference>
<proteinExistence type="predicted"/>
<dbReference type="CDD" id="cd04859">
    <property type="entry name" value="Prim_Pol"/>
    <property type="match status" value="1"/>
</dbReference>
<dbReference type="SUPFAM" id="SSF56747">
    <property type="entry name" value="Prim-pol domain"/>
    <property type="match status" value="1"/>
</dbReference>
<dbReference type="SMART" id="SM00943">
    <property type="entry name" value="Prim-Pol"/>
    <property type="match status" value="1"/>
</dbReference>
<dbReference type="RefSeq" id="WP_092216338.1">
    <property type="nucleotide sequence ID" value="NZ_CP030050.1"/>
</dbReference>
<feature type="domain" description="DNA primase/polymerase bifunctional N-terminal" evidence="2">
    <location>
        <begin position="11"/>
        <end position="172"/>
    </location>
</feature>
<evidence type="ECO:0000259" key="2">
    <source>
        <dbReference type="SMART" id="SM00943"/>
    </source>
</evidence>
<dbReference type="KEGG" id="barh:WN72_24640"/>